<dbReference type="HOGENOM" id="CLU_1491944_0_0_1"/>
<dbReference type="InParanoid" id="H3H805"/>
<protein>
    <submittedName>
        <fullName evidence="2">Uncharacterized protein</fullName>
    </submittedName>
</protein>
<reference evidence="3" key="1">
    <citation type="journal article" date="2006" name="Science">
        <title>Phytophthora genome sequences uncover evolutionary origins and mechanisms of pathogenesis.</title>
        <authorList>
            <person name="Tyler B.M."/>
            <person name="Tripathy S."/>
            <person name="Zhang X."/>
            <person name="Dehal P."/>
            <person name="Jiang R.H."/>
            <person name="Aerts A."/>
            <person name="Arredondo F.D."/>
            <person name="Baxter L."/>
            <person name="Bensasson D."/>
            <person name="Beynon J.L."/>
            <person name="Chapman J."/>
            <person name="Damasceno C.M."/>
            <person name="Dorrance A.E."/>
            <person name="Dou D."/>
            <person name="Dickerman A.W."/>
            <person name="Dubchak I.L."/>
            <person name="Garbelotto M."/>
            <person name="Gijzen M."/>
            <person name="Gordon S.G."/>
            <person name="Govers F."/>
            <person name="Grunwald N.J."/>
            <person name="Huang W."/>
            <person name="Ivors K.L."/>
            <person name="Jones R.W."/>
            <person name="Kamoun S."/>
            <person name="Krampis K."/>
            <person name="Lamour K.H."/>
            <person name="Lee M.K."/>
            <person name="McDonald W.H."/>
            <person name="Medina M."/>
            <person name="Meijer H.J."/>
            <person name="Nordberg E.K."/>
            <person name="Maclean D.J."/>
            <person name="Ospina-Giraldo M.D."/>
            <person name="Morris P.F."/>
            <person name="Phuntumart V."/>
            <person name="Putnam N.H."/>
            <person name="Rash S."/>
            <person name="Rose J.K."/>
            <person name="Sakihama Y."/>
            <person name="Salamov A.A."/>
            <person name="Savidor A."/>
            <person name="Scheuring C.F."/>
            <person name="Smith B.M."/>
            <person name="Sobral B.W."/>
            <person name="Terry A."/>
            <person name="Torto-Alalibo T.A."/>
            <person name="Win J."/>
            <person name="Xu Z."/>
            <person name="Zhang H."/>
            <person name="Grigoriev I.V."/>
            <person name="Rokhsar D.S."/>
            <person name="Boore J.L."/>
        </authorList>
    </citation>
    <scope>NUCLEOTIDE SEQUENCE [LARGE SCALE GENOMIC DNA]</scope>
    <source>
        <strain evidence="3">Pr102</strain>
    </source>
</reference>
<feature type="compositionally biased region" description="Basic residues" evidence="1">
    <location>
        <begin position="103"/>
        <end position="121"/>
    </location>
</feature>
<feature type="compositionally biased region" description="Basic and acidic residues" evidence="1">
    <location>
        <begin position="153"/>
        <end position="166"/>
    </location>
</feature>
<evidence type="ECO:0000256" key="1">
    <source>
        <dbReference type="SAM" id="MobiDB-lite"/>
    </source>
</evidence>
<dbReference type="AlphaFoldDB" id="H3H805"/>
<feature type="region of interest" description="Disordered" evidence="1">
    <location>
        <begin position="153"/>
        <end position="178"/>
    </location>
</feature>
<reference evidence="2" key="2">
    <citation type="submission" date="2015-06" db="UniProtKB">
        <authorList>
            <consortium name="EnsemblProtists"/>
        </authorList>
    </citation>
    <scope>IDENTIFICATION</scope>
    <source>
        <strain evidence="2">Pr102</strain>
    </source>
</reference>
<dbReference type="EnsemblProtists" id="Phyra86898">
    <property type="protein sequence ID" value="Phyra86898"/>
    <property type="gene ID" value="Phyra86898"/>
</dbReference>
<sequence>MAPRKLKTPAVRPESHDSDSDEAPEVVTKQSATQQAQQQRQQEHEARVQAKAAKSRKRKSKQEVQEQSGAVPELSDEILSAVAAREEEEEAVNEEEAAEQRRADKRRAKKQAKLMQKKTHTRQFGNIQVQTLEALEKTQTRELTDGAKEFVERRTAPKRERMDLMKGHPAHFCKKQRA</sequence>
<dbReference type="VEuPathDB" id="FungiDB:KRP23_12267"/>
<evidence type="ECO:0000313" key="2">
    <source>
        <dbReference type="EnsemblProtists" id="Phyra86898"/>
    </source>
</evidence>
<dbReference type="VEuPathDB" id="FungiDB:KRP22_9252"/>
<name>H3H805_PHYRM</name>
<keyword evidence="3" id="KW-1185">Reference proteome</keyword>
<dbReference type="OrthoDB" id="76789at2759"/>
<proteinExistence type="predicted"/>
<evidence type="ECO:0000313" key="3">
    <source>
        <dbReference type="Proteomes" id="UP000005238"/>
    </source>
</evidence>
<accession>H3H805</accession>
<feature type="compositionally biased region" description="Low complexity" evidence="1">
    <location>
        <begin position="30"/>
        <end position="40"/>
    </location>
</feature>
<feature type="region of interest" description="Disordered" evidence="1">
    <location>
        <begin position="1"/>
        <end position="122"/>
    </location>
</feature>
<organism evidence="2 3">
    <name type="scientific">Phytophthora ramorum</name>
    <name type="common">Sudden oak death agent</name>
    <dbReference type="NCBI Taxonomy" id="164328"/>
    <lineage>
        <taxon>Eukaryota</taxon>
        <taxon>Sar</taxon>
        <taxon>Stramenopiles</taxon>
        <taxon>Oomycota</taxon>
        <taxon>Peronosporomycetes</taxon>
        <taxon>Peronosporales</taxon>
        <taxon>Peronosporaceae</taxon>
        <taxon>Phytophthora</taxon>
    </lineage>
</organism>
<dbReference type="EnsemblProtists" id="Phyra84462">
    <property type="protein sequence ID" value="Phyra84462"/>
    <property type="gene ID" value="Phyra84462"/>
</dbReference>
<dbReference type="EMBL" id="DS566111">
    <property type="status" value="NOT_ANNOTATED_CDS"/>
    <property type="molecule type" value="Genomic_DNA"/>
</dbReference>
<feature type="compositionally biased region" description="Acidic residues" evidence="1">
    <location>
        <begin position="86"/>
        <end position="97"/>
    </location>
</feature>
<dbReference type="Proteomes" id="UP000005238">
    <property type="component" value="Unassembled WGS sequence"/>
</dbReference>
<dbReference type="eggNOG" id="ENOG502SBCX">
    <property type="taxonomic scope" value="Eukaryota"/>
</dbReference>
<feature type="compositionally biased region" description="Basic residues" evidence="1">
    <location>
        <begin position="168"/>
        <end position="178"/>
    </location>
</feature>
<dbReference type="EMBL" id="DS567250">
    <property type="status" value="NOT_ANNOTATED_CDS"/>
    <property type="molecule type" value="Genomic_DNA"/>
</dbReference>